<accession>A0A2V2BKK1</accession>
<dbReference type="Pfam" id="PF03747">
    <property type="entry name" value="ADP_ribosyl_GH"/>
    <property type="match status" value="1"/>
</dbReference>
<evidence type="ECO:0000313" key="4">
    <source>
        <dbReference type="EMBL" id="PWK99365.1"/>
    </source>
</evidence>
<dbReference type="Gene3D" id="1.10.4080.10">
    <property type="entry name" value="ADP-ribosylation/Crystallin J1"/>
    <property type="match status" value="1"/>
</dbReference>
<comment type="caution">
    <text evidence="4">The sequence shown here is derived from an EMBL/GenBank/DDBJ whole genome shotgun (WGS) entry which is preliminary data.</text>
</comment>
<feature type="binding site" evidence="3">
    <location>
        <position position="54"/>
    </location>
    <ligand>
        <name>Mg(2+)</name>
        <dbReference type="ChEBI" id="CHEBI:18420"/>
        <label>1</label>
    </ligand>
</feature>
<name>A0A2V2BKK1_9GAMM</name>
<dbReference type="STRING" id="574096.HA38_19420"/>
<proteinExistence type="inferred from homology"/>
<comment type="similarity">
    <text evidence="1">Belongs to the ADP-ribosylglycohydrolase family.</text>
</comment>
<feature type="binding site" evidence="3">
    <location>
        <position position="266"/>
    </location>
    <ligand>
        <name>Mg(2+)</name>
        <dbReference type="ChEBI" id="CHEBI:18420"/>
        <label>1</label>
    </ligand>
</feature>
<dbReference type="InterPro" id="IPR005502">
    <property type="entry name" value="Ribosyl_crysJ1"/>
</dbReference>
<dbReference type="InterPro" id="IPR050792">
    <property type="entry name" value="ADP-ribosylglycohydrolase"/>
</dbReference>
<dbReference type="RefSeq" id="WP_109716617.1">
    <property type="nucleotide sequence ID" value="NZ_QGHF01000002.1"/>
</dbReference>
<gene>
    <name evidence="4" type="ORF">C7431_102166</name>
</gene>
<evidence type="ECO:0000256" key="3">
    <source>
        <dbReference type="PIRSR" id="PIRSR605502-1"/>
    </source>
</evidence>
<dbReference type="SUPFAM" id="SSF101478">
    <property type="entry name" value="ADP-ribosylglycohydrolase"/>
    <property type="match status" value="1"/>
</dbReference>
<keyword evidence="3" id="KW-0460">Magnesium</keyword>
<dbReference type="Proteomes" id="UP000245981">
    <property type="component" value="Unassembled WGS sequence"/>
</dbReference>
<sequence>MNADKINRAIGALVGLALGDALGTTLEFQPRPAKPVVTDLVGGGPFMLEPGQWTDDTSMMLCLADSLIERGENVPADQMRRYINWRDYGYNSCTGTCFDIGTTVALALKKFNAEGIALAGSTDPRSAGNGSLMRTAPVALFMHHAPLTAVFEATKLASATTHAEQRCIEACQYITGLIHMLLNSDNTPTKARLFNAFHSAQYAWIKTLHPDSLAIIQGRYRLKSRDEISSSGYVIHSLEAALWCFWHSETFEEGALLAANLGDDADSVAAIYGQLAGAYYGYHALPKSWFSRLAWHDDIVQRANLLVIRQDNTVLKRFIADCQDDIENNMPLSAEKNQLMLTGFGWNQWITHNMSLREKERISHASVAECLSLVTVYTRGDRYIEGLLHTSASDGTLDAIINRLAILIQDEYAL</sequence>
<dbReference type="GO" id="GO:0046872">
    <property type="term" value="F:metal ion binding"/>
    <property type="evidence" value="ECO:0007669"/>
    <property type="project" value="UniProtKB-KW"/>
</dbReference>
<keyword evidence="3" id="KW-0479">Metal-binding</keyword>
<dbReference type="EMBL" id="QGHF01000002">
    <property type="protein sequence ID" value="PWK99365.1"/>
    <property type="molecule type" value="Genomic_DNA"/>
</dbReference>
<evidence type="ECO:0000256" key="2">
    <source>
        <dbReference type="ARBA" id="ARBA00022801"/>
    </source>
</evidence>
<evidence type="ECO:0000313" key="5">
    <source>
        <dbReference type="Proteomes" id="UP000245981"/>
    </source>
</evidence>
<dbReference type="InterPro" id="IPR045425">
    <property type="entry name" value="DUF6508"/>
</dbReference>
<feature type="binding site" evidence="3">
    <location>
        <position position="267"/>
    </location>
    <ligand>
        <name>Mg(2+)</name>
        <dbReference type="ChEBI" id="CHEBI:18420"/>
        <label>1</label>
    </ligand>
</feature>
<dbReference type="InterPro" id="IPR036705">
    <property type="entry name" value="Ribosyl_crysJ1_sf"/>
</dbReference>
<dbReference type="PANTHER" id="PTHR16222">
    <property type="entry name" value="ADP-RIBOSYLGLYCOHYDROLASE"/>
    <property type="match status" value="1"/>
</dbReference>
<dbReference type="AlphaFoldDB" id="A0A2V2BKK1"/>
<organism evidence="4 5">
    <name type="scientific">Pantoea allii</name>
    <dbReference type="NCBI Taxonomy" id="574096"/>
    <lineage>
        <taxon>Bacteria</taxon>
        <taxon>Pseudomonadati</taxon>
        <taxon>Pseudomonadota</taxon>
        <taxon>Gammaproteobacteria</taxon>
        <taxon>Enterobacterales</taxon>
        <taxon>Erwiniaceae</taxon>
        <taxon>Pantoea</taxon>
    </lineage>
</organism>
<protein>
    <submittedName>
        <fullName evidence="4">ADP-ribosyl-[dinitrogen reductase] hydrolase</fullName>
    </submittedName>
</protein>
<feature type="binding site" evidence="3">
    <location>
        <position position="56"/>
    </location>
    <ligand>
        <name>Mg(2+)</name>
        <dbReference type="ChEBI" id="CHEBI:18420"/>
        <label>1</label>
    </ligand>
</feature>
<comment type="cofactor">
    <cofactor evidence="3">
        <name>Mg(2+)</name>
        <dbReference type="ChEBI" id="CHEBI:18420"/>
    </cofactor>
    <text evidence="3">Binds 2 magnesium ions per subunit.</text>
</comment>
<keyword evidence="2 4" id="KW-0378">Hydrolase</keyword>
<feature type="binding site" evidence="3">
    <location>
        <position position="264"/>
    </location>
    <ligand>
        <name>Mg(2+)</name>
        <dbReference type="ChEBI" id="CHEBI:18420"/>
        <label>1</label>
    </ligand>
</feature>
<dbReference type="GO" id="GO:0016787">
    <property type="term" value="F:hydrolase activity"/>
    <property type="evidence" value="ECO:0007669"/>
    <property type="project" value="UniProtKB-KW"/>
</dbReference>
<evidence type="ECO:0000256" key="1">
    <source>
        <dbReference type="ARBA" id="ARBA00010702"/>
    </source>
</evidence>
<dbReference type="PANTHER" id="PTHR16222:SF24">
    <property type="entry name" value="ADP-RIBOSYLHYDROLASE ARH3"/>
    <property type="match status" value="1"/>
</dbReference>
<feature type="binding site" evidence="3">
    <location>
        <position position="55"/>
    </location>
    <ligand>
        <name>Mg(2+)</name>
        <dbReference type="ChEBI" id="CHEBI:18420"/>
        <label>1</label>
    </ligand>
</feature>
<reference evidence="4 5" key="1">
    <citation type="submission" date="2018-05" db="EMBL/GenBank/DDBJ databases">
        <title>Genomic Encyclopedia of Type Strains, Phase IV (KMG-V): Genome sequencing to study the core and pangenomes of soil and plant-associated prokaryotes.</title>
        <authorList>
            <person name="Whitman W."/>
        </authorList>
    </citation>
    <scope>NUCLEOTIDE SEQUENCE [LARGE SCALE GENOMIC DNA]</scope>
    <source>
        <strain evidence="4 5">PNA 200-10</strain>
    </source>
</reference>
<dbReference type="Pfam" id="PF20118">
    <property type="entry name" value="DUF6508"/>
    <property type="match status" value="1"/>
</dbReference>
<dbReference type="OrthoDB" id="9798107at2"/>